<feature type="transmembrane region" description="Helical" evidence="6">
    <location>
        <begin position="367"/>
        <end position="389"/>
    </location>
</feature>
<keyword evidence="2" id="KW-0813">Transport</keyword>
<gene>
    <name evidence="8" type="ORF">NZD86_03635</name>
</gene>
<feature type="transmembrane region" description="Helical" evidence="6">
    <location>
        <begin position="171"/>
        <end position="189"/>
    </location>
</feature>
<feature type="transmembrane region" description="Helical" evidence="6">
    <location>
        <begin position="13"/>
        <end position="30"/>
    </location>
</feature>
<keyword evidence="3 6" id="KW-0812">Transmembrane</keyword>
<dbReference type="Proteomes" id="UP001164803">
    <property type="component" value="Chromosome"/>
</dbReference>
<accession>A0ABY6Z430</accession>
<feature type="transmembrane region" description="Helical" evidence="6">
    <location>
        <begin position="276"/>
        <end position="297"/>
    </location>
</feature>
<organism evidence="8 9">
    <name type="scientific">Alicyclobacillus dauci</name>
    <dbReference type="NCBI Taxonomy" id="1475485"/>
    <lineage>
        <taxon>Bacteria</taxon>
        <taxon>Bacillati</taxon>
        <taxon>Bacillota</taxon>
        <taxon>Bacilli</taxon>
        <taxon>Bacillales</taxon>
        <taxon>Alicyclobacillaceae</taxon>
        <taxon>Alicyclobacillus</taxon>
    </lineage>
</organism>
<dbReference type="PROSITE" id="PS50850">
    <property type="entry name" value="MFS"/>
    <property type="match status" value="1"/>
</dbReference>
<sequence>MSQKDPISKPTNVRWYGGFLVLLLCFVAYLDRANFSVNASPIMKAIHISPIQFGVMTTVFSVGYFIFQIPGSLLVERYGSRSILTFSLILWSIFTFFTGAAGTFVSLAIVRFFFGVGEAPLFPSGNHFFANWFTKKERGRANSLMNGGSFLSNIVGPPIIVAVAVALGWRWTFYLAGILGLVVAVLWFIQMRSRPEQHARVNSEELALIRNDGVEQGDGQKKIAPWGLFLRQRSFWMIALGYFSTLWVVQFFIYWLPYYLQASRHLSFKSMGFYTSIPWISITIAVFFAGTVSDALMKRGWSKYKSRNLISIVGLLISGISLVISTTTTSAISDIVWISIALGTAGFSQTLAWAIATDLGGQFTSTVGGWMNTWGFIAASIVPTVAPIVARDLGWNAAILLNAAITILGVIGYALVQTNQPLKHTTAKPESVTPSDITA</sequence>
<dbReference type="CDD" id="cd17319">
    <property type="entry name" value="MFS_ExuT_GudP_like"/>
    <property type="match status" value="1"/>
</dbReference>
<evidence type="ECO:0000256" key="1">
    <source>
        <dbReference type="ARBA" id="ARBA00004651"/>
    </source>
</evidence>
<feature type="transmembrane region" description="Helical" evidence="6">
    <location>
        <begin position="51"/>
        <end position="69"/>
    </location>
</feature>
<dbReference type="PANTHER" id="PTHR11662:SF399">
    <property type="entry name" value="FI19708P1-RELATED"/>
    <property type="match status" value="1"/>
</dbReference>
<comment type="subcellular location">
    <subcellularLocation>
        <location evidence="1">Cell membrane</location>
        <topology evidence="1">Multi-pass membrane protein</topology>
    </subcellularLocation>
</comment>
<evidence type="ECO:0000256" key="4">
    <source>
        <dbReference type="ARBA" id="ARBA00022989"/>
    </source>
</evidence>
<feature type="transmembrane region" description="Helical" evidence="6">
    <location>
        <begin position="395"/>
        <end position="416"/>
    </location>
</feature>
<dbReference type="Pfam" id="PF07690">
    <property type="entry name" value="MFS_1"/>
    <property type="match status" value="1"/>
</dbReference>
<keyword evidence="9" id="KW-1185">Reference proteome</keyword>
<dbReference type="InterPro" id="IPR020846">
    <property type="entry name" value="MFS_dom"/>
</dbReference>
<proteinExistence type="predicted"/>
<evidence type="ECO:0000256" key="3">
    <source>
        <dbReference type="ARBA" id="ARBA00022692"/>
    </source>
</evidence>
<dbReference type="SUPFAM" id="SSF103473">
    <property type="entry name" value="MFS general substrate transporter"/>
    <property type="match status" value="1"/>
</dbReference>
<dbReference type="InterPro" id="IPR011701">
    <property type="entry name" value="MFS"/>
</dbReference>
<dbReference type="EMBL" id="CP104064">
    <property type="protein sequence ID" value="WAH37632.1"/>
    <property type="molecule type" value="Genomic_DNA"/>
</dbReference>
<name>A0ABY6Z430_9BACL</name>
<dbReference type="RefSeq" id="WP_268045140.1">
    <property type="nucleotide sequence ID" value="NZ_CP104064.1"/>
</dbReference>
<feature type="transmembrane region" description="Helical" evidence="6">
    <location>
        <begin position="235"/>
        <end position="256"/>
    </location>
</feature>
<evidence type="ECO:0000313" key="9">
    <source>
        <dbReference type="Proteomes" id="UP001164803"/>
    </source>
</evidence>
<keyword evidence="4 6" id="KW-1133">Transmembrane helix</keyword>
<evidence type="ECO:0000313" key="8">
    <source>
        <dbReference type="EMBL" id="WAH37632.1"/>
    </source>
</evidence>
<evidence type="ECO:0000256" key="2">
    <source>
        <dbReference type="ARBA" id="ARBA00022448"/>
    </source>
</evidence>
<dbReference type="InterPro" id="IPR036259">
    <property type="entry name" value="MFS_trans_sf"/>
</dbReference>
<evidence type="ECO:0000256" key="5">
    <source>
        <dbReference type="ARBA" id="ARBA00023136"/>
    </source>
</evidence>
<dbReference type="PANTHER" id="PTHR11662">
    <property type="entry name" value="SOLUTE CARRIER FAMILY 17"/>
    <property type="match status" value="1"/>
</dbReference>
<feature type="transmembrane region" description="Helical" evidence="6">
    <location>
        <begin position="335"/>
        <end position="355"/>
    </location>
</feature>
<feature type="transmembrane region" description="Helical" evidence="6">
    <location>
        <begin position="309"/>
        <end position="329"/>
    </location>
</feature>
<keyword evidence="5 6" id="KW-0472">Membrane</keyword>
<protein>
    <submittedName>
        <fullName evidence="8">MFS transporter</fullName>
    </submittedName>
</protein>
<dbReference type="InterPro" id="IPR050382">
    <property type="entry name" value="MFS_Na/Anion_cotransporter"/>
</dbReference>
<feature type="domain" description="Major facilitator superfamily (MFS) profile" evidence="7">
    <location>
        <begin position="17"/>
        <end position="421"/>
    </location>
</feature>
<evidence type="ECO:0000256" key="6">
    <source>
        <dbReference type="SAM" id="Phobius"/>
    </source>
</evidence>
<dbReference type="Gene3D" id="1.20.1250.20">
    <property type="entry name" value="MFS general substrate transporter like domains"/>
    <property type="match status" value="2"/>
</dbReference>
<evidence type="ECO:0000259" key="7">
    <source>
        <dbReference type="PROSITE" id="PS50850"/>
    </source>
</evidence>
<reference evidence="8" key="1">
    <citation type="submission" date="2022-08" db="EMBL/GenBank/DDBJ databases">
        <title>Alicyclobacillus dauci DSM2870, complete genome.</title>
        <authorList>
            <person name="Wang Q."/>
            <person name="Cai R."/>
            <person name="Wang Z."/>
        </authorList>
    </citation>
    <scope>NUCLEOTIDE SEQUENCE</scope>
    <source>
        <strain evidence="8">DSM 28700</strain>
    </source>
</reference>
<feature type="transmembrane region" description="Helical" evidence="6">
    <location>
        <begin position="89"/>
        <end position="114"/>
    </location>
</feature>